<comment type="caution">
    <text evidence="1">The sequence shown here is derived from an EMBL/GenBank/DDBJ whole genome shotgun (WGS) entry which is preliminary data.</text>
</comment>
<dbReference type="Proteomes" id="UP000768646">
    <property type="component" value="Unassembled WGS sequence"/>
</dbReference>
<organism evidence="1 2">
    <name type="scientific">Pneumocystis oryctolagi</name>
    <dbReference type="NCBI Taxonomy" id="42067"/>
    <lineage>
        <taxon>Eukaryota</taxon>
        <taxon>Fungi</taxon>
        <taxon>Dikarya</taxon>
        <taxon>Ascomycota</taxon>
        <taxon>Taphrinomycotina</taxon>
        <taxon>Pneumocystomycetes</taxon>
        <taxon>Pneumocystaceae</taxon>
        <taxon>Pneumocystis</taxon>
    </lineage>
</organism>
<keyword evidence="2" id="KW-1185">Reference proteome</keyword>
<evidence type="ECO:0000313" key="2">
    <source>
        <dbReference type="Proteomes" id="UP000768646"/>
    </source>
</evidence>
<reference evidence="1 2" key="1">
    <citation type="journal article" date="2021" name="Commun. Biol.">
        <title>Genomic insights into the host specific adaptation of the Pneumocystis genus.</title>
        <authorList>
            <person name="Cisse O.H."/>
            <person name="Ma L."/>
            <person name="Dekker J.P."/>
            <person name="Khil P.P."/>
            <person name="Youn J.-H."/>
            <person name="Brenchley J.M."/>
            <person name="Blair R."/>
            <person name="Pahar B."/>
            <person name="Chabe M."/>
            <person name="Van Rompay K.K.A."/>
            <person name="Keesler R."/>
            <person name="Sukura A."/>
            <person name="Hirsch V."/>
            <person name="Kutty G."/>
            <person name="Liu Y."/>
            <person name="Peng L."/>
            <person name="Chen J."/>
            <person name="Song J."/>
            <person name="Weissenbacher-Lang C."/>
            <person name="Xu J."/>
            <person name="Upham N.S."/>
            <person name="Stajich J.E."/>
            <person name="Cuomo C.A."/>
            <person name="Cushion M.T."/>
            <person name="Kovacs J.A."/>
        </authorList>
    </citation>
    <scope>NUCLEOTIDE SEQUENCE [LARGE SCALE GENOMIC DNA]</scope>
    <source>
        <strain evidence="1 2">RABM</strain>
    </source>
</reference>
<evidence type="ECO:0000313" key="1">
    <source>
        <dbReference type="EMBL" id="KAG4305767.1"/>
    </source>
</evidence>
<protein>
    <submittedName>
        <fullName evidence="1">Uncharacterized protein</fullName>
    </submittedName>
</protein>
<accession>A0ACB7CFA5</accession>
<sequence>MFLNISDILNIHHIPCLRNAILYGIASGVIISALRIILQAPIIKACHSGVATFCGISIVSWEGCRYQRYMKKKNMKIIVNKHSKEDSEPTL</sequence>
<gene>
    <name evidence="1" type="ORF">PORY_000677</name>
</gene>
<name>A0ACB7CFA5_9ASCO</name>
<dbReference type="EMBL" id="JABTEG010000002">
    <property type="protein sequence ID" value="KAG4305767.1"/>
    <property type="molecule type" value="Genomic_DNA"/>
</dbReference>
<proteinExistence type="predicted"/>